<protein>
    <submittedName>
        <fullName evidence="2">N-acetyltransferase</fullName>
    </submittedName>
</protein>
<dbReference type="Proteomes" id="UP000289600">
    <property type="component" value="Segment"/>
</dbReference>
<dbReference type="Pfam" id="PF00797">
    <property type="entry name" value="Acetyltransf_2"/>
    <property type="match status" value="1"/>
</dbReference>
<dbReference type="InterPro" id="IPR053710">
    <property type="entry name" value="Arylamine_NAT_domain_sf"/>
</dbReference>
<sequence>MDRIKVLKYLIKDFITRYEFSNRDYFTKKNLKSFEHNTVLNCTFKKKYGICMELNYTFSHILKKNGFQNYLVKCYKPRSGGRFYDIYHLGIILQLDNKKYFIDVGFGEHFTEPVEINPQVTTDKISIDVVSNNFNLKIYDVYVGEEYILRILDEAVENIEDINENYQKFFNASPERFPLCRVVYDRIYDPIMNKFVIPQEKSNL</sequence>
<dbReference type="InterPro" id="IPR001447">
    <property type="entry name" value="Arylamine_N-AcTrfase"/>
</dbReference>
<dbReference type="PANTHER" id="PTHR11786:SF0">
    <property type="entry name" value="ARYLAMINE N-ACETYLTRANSFERASE 4-RELATED"/>
    <property type="match status" value="1"/>
</dbReference>
<accession>A0A2P1EKZ3</accession>
<dbReference type="SUPFAM" id="SSF54001">
    <property type="entry name" value="Cysteine proteinases"/>
    <property type="match status" value="1"/>
</dbReference>
<evidence type="ECO:0000313" key="3">
    <source>
        <dbReference type="Proteomes" id="UP000289600"/>
    </source>
</evidence>
<dbReference type="Gene3D" id="3.30.2140.20">
    <property type="match status" value="1"/>
</dbReference>
<evidence type="ECO:0000256" key="1">
    <source>
        <dbReference type="ARBA" id="ARBA00006547"/>
    </source>
</evidence>
<name>A0A2P1EKZ3_9VIRU</name>
<reference evidence="3" key="1">
    <citation type="submission" date="2018-01" db="EMBL/GenBank/DDBJ databases">
        <title>Testimony of 'menage a trois' revealed by the proteome of Megavirus virophage.</title>
        <authorList>
            <person name="Jeudy S."/>
            <person name="Bertaux L."/>
            <person name="Alempic J.-M."/>
            <person name="Lartigue A."/>
            <person name="Legendre M."/>
            <person name="Philippe N."/>
            <person name="Beucher L."/>
            <person name="Biondi E."/>
            <person name="Juul S."/>
            <person name="Turner D."/>
            <person name="Coute Y."/>
            <person name="Claverie J.-M."/>
            <person name="Abergel C."/>
        </authorList>
    </citation>
    <scope>NUCLEOTIDE SEQUENCE [LARGE SCALE GENOMIC DNA]</scope>
</reference>
<dbReference type="GO" id="GO:0016407">
    <property type="term" value="F:acetyltransferase activity"/>
    <property type="evidence" value="ECO:0007669"/>
    <property type="project" value="InterPro"/>
</dbReference>
<comment type="similarity">
    <text evidence="1">Belongs to the arylamine N-acetyltransferase family.</text>
</comment>
<keyword evidence="3" id="KW-1185">Reference proteome</keyword>
<organism evidence="2 3">
    <name type="scientific">Moumouvirus australiensis</name>
    <dbReference type="NCBI Taxonomy" id="2109587"/>
    <lineage>
        <taxon>Viruses</taxon>
        <taxon>Varidnaviria</taxon>
        <taxon>Bamfordvirae</taxon>
        <taxon>Nucleocytoviricota</taxon>
        <taxon>Megaviricetes</taxon>
        <taxon>Imitervirales</taxon>
        <taxon>Mimiviridae</taxon>
        <taxon>Megamimivirinae</taxon>
        <taxon>Moumouvirus</taxon>
        <taxon>Moumouvirus australiense</taxon>
    </lineage>
</organism>
<dbReference type="PANTHER" id="PTHR11786">
    <property type="entry name" value="N-HYDROXYARYLAMINE O-ACETYLTRANSFERASE"/>
    <property type="match status" value="1"/>
</dbReference>
<proteinExistence type="inferred from homology"/>
<dbReference type="InterPro" id="IPR038765">
    <property type="entry name" value="Papain-like_cys_pep_sf"/>
</dbReference>
<dbReference type="EMBL" id="MG807320">
    <property type="protein sequence ID" value="AVL94524.1"/>
    <property type="molecule type" value="Genomic_DNA"/>
</dbReference>
<gene>
    <name evidence="2" type="ORF">mc_138</name>
</gene>
<evidence type="ECO:0000313" key="2">
    <source>
        <dbReference type="EMBL" id="AVL94524.1"/>
    </source>
</evidence>
<keyword evidence="2" id="KW-0808">Transferase</keyword>